<organism evidence="2 3">
    <name type="scientific">Alteromonas macleodii</name>
    <name type="common">Pseudoalteromonas macleodii</name>
    <dbReference type="NCBI Taxonomy" id="28108"/>
    <lineage>
        <taxon>Bacteria</taxon>
        <taxon>Pseudomonadati</taxon>
        <taxon>Pseudomonadota</taxon>
        <taxon>Gammaproteobacteria</taxon>
        <taxon>Alteromonadales</taxon>
        <taxon>Alteromonadaceae</taxon>
        <taxon>Alteromonas/Salinimonas group</taxon>
        <taxon>Alteromonas</taxon>
    </lineage>
</organism>
<evidence type="ECO:0000313" key="2">
    <source>
        <dbReference type="EMBL" id="OES28235.1"/>
    </source>
</evidence>
<keyword evidence="3" id="KW-1185">Reference proteome</keyword>
<keyword evidence="1" id="KW-0732">Signal</keyword>
<accession>A0A1E7D9X7</accession>
<gene>
    <name evidence="2" type="ORF">BFV95_3611</name>
</gene>
<evidence type="ECO:0008006" key="4">
    <source>
        <dbReference type="Google" id="ProtNLM"/>
    </source>
</evidence>
<dbReference type="Proteomes" id="UP000095392">
    <property type="component" value="Unassembled WGS sequence"/>
</dbReference>
<name>A0A1E7D9X7_ALTMA</name>
<evidence type="ECO:0000256" key="1">
    <source>
        <dbReference type="SAM" id="SignalP"/>
    </source>
</evidence>
<proteinExistence type="predicted"/>
<dbReference type="InterPro" id="IPR046511">
    <property type="entry name" value="DUF6689"/>
</dbReference>
<dbReference type="Pfam" id="PF20396">
    <property type="entry name" value="DUF6689"/>
    <property type="match status" value="1"/>
</dbReference>
<sequence length="281" mass="29928">MMFTAMKFRQLTTVVATTALLLFSTAQAQVVTPATLTVDDNKIQAKLTLSSLIEVDLTVEFENSIGLNANNIDITAELLDPTDLTITDRLPSALTSAVSGFPVLVSISPKADAGFGFEGLAMVELYTKAIHYTPTIPWRLFTSHDGGEFEDITTLTSSGSFRARGSTGQFSDFIILLDNRPSGSVINDKVASLSTIVNGNRNKIAALLEAAIDSGINDVQSALAVNDDDAALAAVDSLISLIDNASGNEIADVWRSSGDVVNVKGLLLTQLQTLRFSLRTL</sequence>
<dbReference type="EMBL" id="MIPY01000027">
    <property type="protein sequence ID" value="OES28235.1"/>
    <property type="molecule type" value="Genomic_DNA"/>
</dbReference>
<evidence type="ECO:0000313" key="3">
    <source>
        <dbReference type="Proteomes" id="UP000095392"/>
    </source>
</evidence>
<dbReference type="RefSeq" id="WP_014977490.1">
    <property type="nucleotide sequence ID" value="NZ_CP012202.1"/>
</dbReference>
<feature type="chain" id="PRO_5043144465" description="Cohesin domain-containing protein" evidence="1">
    <location>
        <begin position="29"/>
        <end position="281"/>
    </location>
</feature>
<dbReference type="AlphaFoldDB" id="A0A1E7D9X7"/>
<reference evidence="2 3" key="1">
    <citation type="submission" date="2016-09" db="EMBL/GenBank/DDBJ databases">
        <title>Draft Genome Sequence of four Alteromonas macleodii strains isolated from copper coupons and grown long-term at elevated copper levels.</title>
        <authorList>
            <person name="Cusick K."/>
            <person name="Dale J."/>
            <person name="Little B."/>
            <person name="Biffinger J."/>
        </authorList>
    </citation>
    <scope>NUCLEOTIDE SEQUENCE [LARGE SCALE GENOMIC DNA]</scope>
    <source>
        <strain evidence="2 3">KCP01</strain>
    </source>
</reference>
<feature type="signal peptide" evidence="1">
    <location>
        <begin position="1"/>
        <end position="28"/>
    </location>
</feature>
<comment type="caution">
    <text evidence="2">The sequence shown here is derived from an EMBL/GenBank/DDBJ whole genome shotgun (WGS) entry which is preliminary data.</text>
</comment>
<protein>
    <recommendedName>
        <fullName evidence="4">Cohesin domain-containing protein</fullName>
    </recommendedName>
</protein>